<evidence type="ECO:0000256" key="1">
    <source>
        <dbReference type="ARBA" id="ARBA00006383"/>
    </source>
</evidence>
<dbReference type="Proteomes" id="UP000243650">
    <property type="component" value="Unassembled WGS sequence"/>
</dbReference>
<evidence type="ECO:0000256" key="4">
    <source>
        <dbReference type="RuleBase" id="RU365031"/>
    </source>
</evidence>
<keyword evidence="3 4" id="KW-0012">Acyltransferase</keyword>
<gene>
    <name evidence="6" type="ORF">C6I21_00565</name>
</gene>
<evidence type="ECO:0000256" key="3">
    <source>
        <dbReference type="ARBA" id="ARBA00023315"/>
    </source>
</evidence>
<dbReference type="PANTHER" id="PTHR11104:SF0">
    <property type="entry name" value="SPBETA PROPHAGE-DERIVED AMINOGLYCOSIDE N(3')-ACETYLTRANSFERASE-LIKE PROTEIN YOKD"/>
    <property type="match status" value="1"/>
</dbReference>
<keyword evidence="2 4" id="KW-0808">Transferase</keyword>
<evidence type="ECO:0000259" key="5">
    <source>
        <dbReference type="PROSITE" id="PS51186"/>
    </source>
</evidence>
<proteinExistence type="inferred from homology"/>
<organism evidence="6 7">
    <name type="scientific">Alkalicoccus urumqiensis</name>
    <name type="common">Bacillus urumqiensis</name>
    <dbReference type="NCBI Taxonomy" id="1548213"/>
    <lineage>
        <taxon>Bacteria</taxon>
        <taxon>Bacillati</taxon>
        <taxon>Bacillota</taxon>
        <taxon>Bacilli</taxon>
        <taxon>Bacillales</taxon>
        <taxon>Bacillaceae</taxon>
        <taxon>Alkalicoccus</taxon>
    </lineage>
</organism>
<dbReference type="InterPro" id="IPR003679">
    <property type="entry name" value="Amioglycoside_AcTrfase"/>
</dbReference>
<dbReference type="CDD" id="cd04301">
    <property type="entry name" value="NAT_SF"/>
    <property type="match status" value="1"/>
</dbReference>
<dbReference type="AlphaFoldDB" id="A0A2P6MLE3"/>
<dbReference type="EC" id="2.3.1.-" evidence="4"/>
<dbReference type="SUPFAM" id="SSF110710">
    <property type="entry name" value="TTHA0583/YokD-like"/>
    <property type="match status" value="1"/>
</dbReference>
<dbReference type="PROSITE" id="PS51186">
    <property type="entry name" value="GNAT"/>
    <property type="match status" value="1"/>
</dbReference>
<comment type="caution">
    <text evidence="6">The sequence shown here is derived from an EMBL/GenBank/DDBJ whole genome shotgun (WGS) entry which is preliminary data.</text>
</comment>
<dbReference type="GO" id="GO:0046677">
    <property type="term" value="P:response to antibiotic"/>
    <property type="evidence" value="ECO:0007669"/>
    <property type="project" value="UniProtKB-KW"/>
</dbReference>
<protein>
    <recommendedName>
        <fullName evidence="4">Aminoglycoside N(3)-acetyltransferase</fullName>
        <ecNumber evidence="4">2.3.1.-</ecNumber>
    </recommendedName>
</protein>
<dbReference type="Pfam" id="PF02522">
    <property type="entry name" value="Antibiotic_NAT"/>
    <property type="match status" value="1"/>
</dbReference>
<dbReference type="EMBL" id="PVNS01000001">
    <property type="protein sequence ID" value="PRO67095.1"/>
    <property type="molecule type" value="Genomic_DNA"/>
</dbReference>
<evidence type="ECO:0000313" key="6">
    <source>
        <dbReference type="EMBL" id="PRO67095.1"/>
    </source>
</evidence>
<dbReference type="InterPro" id="IPR000182">
    <property type="entry name" value="GNAT_dom"/>
</dbReference>
<accession>A0A2P6MLE3</accession>
<dbReference type="GO" id="GO:0046353">
    <property type="term" value="F:aminoglycoside 3-N-acetyltransferase activity"/>
    <property type="evidence" value="ECO:0007669"/>
    <property type="project" value="UniProtKB-EC"/>
</dbReference>
<name>A0A2P6MLE3_ALKUR</name>
<dbReference type="OrthoDB" id="7330654at2"/>
<evidence type="ECO:0000313" key="7">
    <source>
        <dbReference type="Proteomes" id="UP000243650"/>
    </source>
</evidence>
<comment type="similarity">
    <text evidence="1 4">Belongs to the antibiotic N-acetyltransferase family.</text>
</comment>
<dbReference type="Pfam" id="PF00583">
    <property type="entry name" value="Acetyltransf_1"/>
    <property type="match status" value="1"/>
</dbReference>
<dbReference type="RefSeq" id="WP_105957481.1">
    <property type="nucleotide sequence ID" value="NZ_PVNS01000001.1"/>
</dbReference>
<reference evidence="6 7" key="1">
    <citation type="submission" date="2018-03" db="EMBL/GenBank/DDBJ databases">
        <title>Bacillus urumqiensis sp. nov., a moderately haloalkaliphilic bacterium isolated from a salt lake.</title>
        <authorList>
            <person name="Zhao B."/>
            <person name="Liao Z."/>
        </authorList>
    </citation>
    <scope>NUCLEOTIDE SEQUENCE [LARGE SCALE GENOMIC DNA]</scope>
    <source>
        <strain evidence="6 7">BZ-SZ-XJ18</strain>
    </source>
</reference>
<feature type="domain" description="N-acetyltransferase" evidence="5">
    <location>
        <begin position="1"/>
        <end position="161"/>
    </location>
</feature>
<keyword evidence="4" id="KW-0046">Antibiotic resistance</keyword>
<comment type="catalytic activity">
    <reaction evidence="4">
        <text>a 2-deoxystreptamine antibiotic + acetyl-CoA = an N(3)-acetyl-2-deoxystreptamine antibiotic + CoA + H(+)</text>
        <dbReference type="Rhea" id="RHEA:12665"/>
        <dbReference type="ChEBI" id="CHEBI:15378"/>
        <dbReference type="ChEBI" id="CHEBI:57287"/>
        <dbReference type="ChEBI" id="CHEBI:57288"/>
        <dbReference type="ChEBI" id="CHEBI:57921"/>
        <dbReference type="ChEBI" id="CHEBI:77452"/>
        <dbReference type="EC" id="2.3.1.81"/>
    </reaction>
</comment>
<evidence type="ECO:0000256" key="2">
    <source>
        <dbReference type="ARBA" id="ARBA00022679"/>
    </source>
</evidence>
<dbReference type="PANTHER" id="PTHR11104">
    <property type="entry name" value="AMINOGLYCOSIDE N3-ACETYLTRANSFERASE"/>
    <property type="match status" value="1"/>
</dbReference>
<dbReference type="InterPro" id="IPR016181">
    <property type="entry name" value="Acyl_CoA_acyltransferase"/>
</dbReference>
<sequence length="435" mass="47511">MIRRAGPEDAKTVKELVDHVETHAAYMLAGPGERDHTEEDVRHMLGGPHTNWFLAEEMGTAAGYAVMFTNGMKRKKHVASIVMGVAPAYQRRGWGRALLREVECAARTMGLGKLELTVAVPNKGAYALYEQAGYRIEGTKAASLLIDGSPVDEYMMSRKLEETGAEAVMKQQAVSENTALNTVDSIVRGLEELGVRQGDALLVHSSLSAFGWVNGGAAAVIDALQEAVGPSGTIVMPAQSGDWSDPKNWGAPAVPSAWWEEIRRTMPLYDPEKTPTRGMGTIAELFRTYPGVHRSLHPADSFAAWGKEASWVLETHQPGDSFGETSPLGRLEQLDADILFLGTGYDTATGFHLAEARLSEVETETRGAPMMKDGVRTWVEYEDKAYDSSPFAACGQAYEEAHQVRKVTIGDAACRRFPLKSSVVFAGEWLRKHLE</sequence>
<dbReference type="SUPFAM" id="SSF55729">
    <property type="entry name" value="Acyl-CoA N-acyltransferases (Nat)"/>
    <property type="match status" value="1"/>
</dbReference>
<keyword evidence="7" id="KW-1185">Reference proteome</keyword>
<dbReference type="InterPro" id="IPR028345">
    <property type="entry name" value="Antibiotic_NAT-like"/>
</dbReference>
<dbReference type="Gene3D" id="3.40.630.30">
    <property type="match status" value="1"/>
</dbReference>